<keyword evidence="4" id="KW-0175">Coiled coil</keyword>
<dbReference type="Proteomes" id="UP000598271">
    <property type="component" value="Unassembled WGS sequence"/>
</dbReference>
<keyword evidence="6" id="KW-0378">Hydrolase</keyword>
<dbReference type="Pfam" id="PF01420">
    <property type="entry name" value="Methylase_S"/>
    <property type="match status" value="2"/>
</dbReference>
<organism evidence="6 7">
    <name type="scientific">Persicitalea jodogahamensis</name>
    <dbReference type="NCBI Taxonomy" id="402147"/>
    <lineage>
        <taxon>Bacteria</taxon>
        <taxon>Pseudomonadati</taxon>
        <taxon>Bacteroidota</taxon>
        <taxon>Cytophagia</taxon>
        <taxon>Cytophagales</taxon>
        <taxon>Spirosomataceae</taxon>
        <taxon>Persicitalea</taxon>
    </lineage>
</organism>
<dbReference type="InterPro" id="IPR044946">
    <property type="entry name" value="Restrct_endonuc_typeI_TRD_sf"/>
</dbReference>
<dbReference type="SUPFAM" id="SSF116734">
    <property type="entry name" value="DNA methylase specificity domain"/>
    <property type="match status" value="2"/>
</dbReference>
<evidence type="ECO:0000256" key="4">
    <source>
        <dbReference type="SAM" id="Coils"/>
    </source>
</evidence>
<reference evidence="6 7" key="1">
    <citation type="journal article" date="2014" name="Int. J. Syst. Evol. Microbiol.">
        <title>Complete genome sequence of Corynebacterium casei LMG S-19264T (=DSM 44701T), isolated from a smear-ripened cheese.</title>
        <authorList>
            <consortium name="US DOE Joint Genome Institute (JGI-PGF)"/>
            <person name="Walter F."/>
            <person name="Albersmeier A."/>
            <person name="Kalinowski J."/>
            <person name="Ruckert C."/>
        </authorList>
    </citation>
    <scope>NUCLEOTIDE SEQUENCE [LARGE SCALE GENOMIC DNA]</scope>
    <source>
        <strain evidence="6 7">KCTC 12866</strain>
    </source>
</reference>
<proteinExistence type="inferred from homology"/>
<dbReference type="PANTHER" id="PTHR30408:SF12">
    <property type="entry name" value="TYPE I RESTRICTION ENZYME MJAVIII SPECIFICITY SUBUNIT"/>
    <property type="match status" value="1"/>
</dbReference>
<dbReference type="GO" id="GO:0004519">
    <property type="term" value="F:endonuclease activity"/>
    <property type="evidence" value="ECO:0007669"/>
    <property type="project" value="UniProtKB-KW"/>
</dbReference>
<gene>
    <name evidence="6" type="ORF">GCM10007390_49940</name>
</gene>
<dbReference type="Gene3D" id="1.10.287.1120">
    <property type="entry name" value="Bipartite methylase S protein"/>
    <property type="match status" value="1"/>
</dbReference>
<keyword evidence="6" id="KW-0540">Nuclease</keyword>
<dbReference type="PANTHER" id="PTHR30408">
    <property type="entry name" value="TYPE-1 RESTRICTION ENZYME ECOKI SPECIFICITY PROTEIN"/>
    <property type="match status" value="1"/>
</dbReference>
<feature type="domain" description="Type I restriction modification DNA specificity" evidence="5">
    <location>
        <begin position="18"/>
        <end position="194"/>
    </location>
</feature>
<dbReference type="GO" id="GO:0009307">
    <property type="term" value="P:DNA restriction-modification system"/>
    <property type="evidence" value="ECO:0007669"/>
    <property type="project" value="UniProtKB-KW"/>
</dbReference>
<evidence type="ECO:0000313" key="7">
    <source>
        <dbReference type="Proteomes" id="UP000598271"/>
    </source>
</evidence>
<feature type="domain" description="Type I restriction modification DNA specificity" evidence="5">
    <location>
        <begin position="339"/>
        <end position="390"/>
    </location>
</feature>
<keyword evidence="2" id="KW-0680">Restriction system</keyword>
<evidence type="ECO:0000313" key="6">
    <source>
        <dbReference type="EMBL" id="GHB87834.1"/>
    </source>
</evidence>
<dbReference type="GO" id="GO:0003677">
    <property type="term" value="F:DNA binding"/>
    <property type="evidence" value="ECO:0007669"/>
    <property type="project" value="UniProtKB-KW"/>
</dbReference>
<keyword evidence="6" id="KW-0255">Endonuclease</keyword>
<comment type="caution">
    <text evidence="6">The sequence shown here is derived from an EMBL/GenBank/DDBJ whole genome shotgun (WGS) entry which is preliminary data.</text>
</comment>
<evidence type="ECO:0000256" key="2">
    <source>
        <dbReference type="ARBA" id="ARBA00022747"/>
    </source>
</evidence>
<feature type="coiled-coil region" evidence="4">
    <location>
        <begin position="372"/>
        <end position="406"/>
    </location>
</feature>
<evidence type="ECO:0000256" key="3">
    <source>
        <dbReference type="ARBA" id="ARBA00023125"/>
    </source>
</evidence>
<keyword evidence="7" id="KW-1185">Reference proteome</keyword>
<protein>
    <submittedName>
        <fullName evidence="6">Type I restriction endonuclease subunit S</fullName>
    </submittedName>
</protein>
<dbReference type="RefSeq" id="WP_189568847.1">
    <property type="nucleotide sequence ID" value="NZ_BMXF01000008.1"/>
</dbReference>
<accession>A0A8J3DFZ7</accession>
<evidence type="ECO:0000259" key="5">
    <source>
        <dbReference type="Pfam" id="PF01420"/>
    </source>
</evidence>
<dbReference type="AlphaFoldDB" id="A0A8J3DFZ7"/>
<evidence type="ECO:0000256" key="1">
    <source>
        <dbReference type="ARBA" id="ARBA00010923"/>
    </source>
</evidence>
<dbReference type="InterPro" id="IPR052021">
    <property type="entry name" value="Type-I_RS_S_subunit"/>
</dbReference>
<dbReference type="Gene3D" id="3.90.220.20">
    <property type="entry name" value="DNA methylase specificity domains"/>
    <property type="match status" value="2"/>
</dbReference>
<keyword evidence="3" id="KW-0238">DNA-binding</keyword>
<name>A0A8J3DFZ7_9BACT</name>
<sequence>MKKEQLTISPKRNDQGLPEGWTIQKLGKLGKVSSGTTPLREKHREYFQGGAIPWVKTTDLNNSIILTSEECITERALKETSLRIHPPDTLLVAMYGGFNQIGRTGLLGTAATTNQALSAIECNSEITDPRYLLAWLNGNVEAWRNFAGSSRKDPNITSKDVRDFPVNLPPLPEQRKIATILTAWDEAIQTARQLLENKQLRKKALMQQVLTGQTRLPGFKDAWREVKLGEIFRERKDKGFDHLPLLAITSSNGVVMRDTLEKKDTSNSDKSKYLRICPNDIGYNTMRMWQGVSGVSRYEGLISPAYTVLVPGKSVDVGFMSYLFKFTPMIHTFWRFSQGLVSDTLNCKYDSLRRIQVSIPHLAEQRAIAEILNAADEEIRLATEEIEALQEQKRGLMQELLTGKKRVSI</sequence>
<dbReference type="InterPro" id="IPR000055">
    <property type="entry name" value="Restrct_endonuc_typeI_TRD"/>
</dbReference>
<dbReference type="CDD" id="cd17276">
    <property type="entry name" value="RMtype1_S_Sau1132ORF3780P-TRD1-CR1_like"/>
    <property type="match status" value="1"/>
</dbReference>
<comment type="similarity">
    <text evidence="1">Belongs to the type-I restriction system S methylase family.</text>
</comment>
<dbReference type="EMBL" id="BMXF01000008">
    <property type="protein sequence ID" value="GHB87834.1"/>
    <property type="molecule type" value="Genomic_DNA"/>
</dbReference>